<dbReference type="AlphaFoldDB" id="A0A1I6JMG5"/>
<dbReference type="RefSeq" id="WP_093310250.1">
    <property type="nucleotide sequence ID" value="NZ_FOZG01000001.1"/>
</dbReference>
<dbReference type="InterPro" id="IPR054248">
    <property type="entry name" value="DUF6975"/>
</dbReference>
<evidence type="ECO:0000313" key="2">
    <source>
        <dbReference type="Proteomes" id="UP000198824"/>
    </source>
</evidence>
<evidence type="ECO:0000313" key="1">
    <source>
        <dbReference type="EMBL" id="SFR80127.1"/>
    </source>
</evidence>
<dbReference type="Proteomes" id="UP000198824">
    <property type="component" value="Unassembled WGS sequence"/>
</dbReference>
<name>A0A1I6JMG5_9SPHN</name>
<dbReference type="STRING" id="1166337.SAMN05192580_0528"/>
<gene>
    <name evidence="1" type="ORF">SAMN05192580_0528</name>
</gene>
<dbReference type="EMBL" id="FOZG01000001">
    <property type="protein sequence ID" value="SFR80127.1"/>
    <property type="molecule type" value="Genomic_DNA"/>
</dbReference>
<proteinExistence type="predicted"/>
<sequence>MDMDAVRAAGASLPDTLGPLVADGGSAGHRWPTALAAEGHPRDLADAAHHVLMLHGRHPSLFDHAGMKSTGSAAVWLFDSAADFAAERAFLHRLAVAAGPLPSTPGHAESEAAIVGHCHAIEMLARSDRQGCALGAALALALDWAAVRAVLDAASLRFGVPVERPILPAGAAQAVALEACADPVRARAVSFGARQLLVQHRGLWDVLEARAAARRV</sequence>
<keyword evidence="2" id="KW-1185">Reference proteome</keyword>
<accession>A0A1I6JMG5</accession>
<reference evidence="1 2" key="1">
    <citation type="submission" date="2016-10" db="EMBL/GenBank/DDBJ databases">
        <authorList>
            <person name="de Groot N.N."/>
        </authorList>
    </citation>
    <scope>NUCLEOTIDE SEQUENCE [LARGE SCALE GENOMIC DNA]</scope>
    <source>
        <strain evidence="1 2">S5-249</strain>
    </source>
</reference>
<dbReference type="OrthoDB" id="7468483at2"/>
<protein>
    <submittedName>
        <fullName evidence="1">Uncharacterized protein</fullName>
    </submittedName>
</protein>
<dbReference type="Pfam" id="PF22391">
    <property type="entry name" value="DUF6975"/>
    <property type="match status" value="1"/>
</dbReference>
<organism evidence="1 2">
    <name type="scientific">Sphingomonas jatrophae</name>
    <dbReference type="NCBI Taxonomy" id="1166337"/>
    <lineage>
        <taxon>Bacteria</taxon>
        <taxon>Pseudomonadati</taxon>
        <taxon>Pseudomonadota</taxon>
        <taxon>Alphaproteobacteria</taxon>
        <taxon>Sphingomonadales</taxon>
        <taxon>Sphingomonadaceae</taxon>
        <taxon>Sphingomonas</taxon>
    </lineage>
</organism>